<evidence type="ECO:0000313" key="2">
    <source>
        <dbReference type="EMBL" id="CAG9760235.1"/>
    </source>
</evidence>
<dbReference type="Proteomes" id="UP001152799">
    <property type="component" value="Chromosome 1"/>
</dbReference>
<dbReference type="AlphaFoldDB" id="A0A9N9MH78"/>
<evidence type="ECO:0000256" key="1">
    <source>
        <dbReference type="SAM" id="MobiDB-lite"/>
    </source>
</evidence>
<dbReference type="EMBL" id="OU892277">
    <property type="protein sequence ID" value="CAG9760235.1"/>
    <property type="molecule type" value="Genomic_DNA"/>
</dbReference>
<name>A0A9N9MH78_9CUCU</name>
<organism evidence="2 3">
    <name type="scientific">Ceutorhynchus assimilis</name>
    <name type="common">cabbage seed weevil</name>
    <dbReference type="NCBI Taxonomy" id="467358"/>
    <lineage>
        <taxon>Eukaryota</taxon>
        <taxon>Metazoa</taxon>
        <taxon>Ecdysozoa</taxon>
        <taxon>Arthropoda</taxon>
        <taxon>Hexapoda</taxon>
        <taxon>Insecta</taxon>
        <taxon>Pterygota</taxon>
        <taxon>Neoptera</taxon>
        <taxon>Endopterygota</taxon>
        <taxon>Coleoptera</taxon>
        <taxon>Polyphaga</taxon>
        <taxon>Cucujiformia</taxon>
        <taxon>Curculionidae</taxon>
        <taxon>Ceutorhynchinae</taxon>
        <taxon>Ceutorhynchus</taxon>
    </lineage>
</organism>
<reference evidence="2" key="1">
    <citation type="submission" date="2022-01" db="EMBL/GenBank/DDBJ databases">
        <authorList>
            <person name="King R."/>
        </authorList>
    </citation>
    <scope>NUCLEOTIDE SEQUENCE</scope>
</reference>
<proteinExistence type="predicted"/>
<sequence>MSKEADEIRYSCEELRVIYRNLVKDNADRRSNFKVLEYKLEKLNRLKLEFTENREKFNSELCEPKLVDRIKSYVVDIEKYFDASYGIVTQRLNKLKLNPVEPEVDFEHDSTDKELKMSEKFDLKTAAGLIPVMNGSEAVTNQLIVAIGLYDSLLDIEGISLDLPQSIPSSSEENVEDRRTPPQSPSTPSSNGADVQDESTPPRGQPPPDAAPKLRIKLGPNPSCTLLDQ</sequence>
<keyword evidence="3" id="KW-1185">Reference proteome</keyword>
<accession>A0A9N9MH78</accession>
<protein>
    <submittedName>
        <fullName evidence="2">Uncharacterized protein</fullName>
    </submittedName>
</protein>
<feature type="region of interest" description="Disordered" evidence="1">
    <location>
        <begin position="165"/>
        <end position="229"/>
    </location>
</feature>
<evidence type="ECO:0000313" key="3">
    <source>
        <dbReference type="Proteomes" id="UP001152799"/>
    </source>
</evidence>
<gene>
    <name evidence="2" type="ORF">CEUTPL_LOCUS971</name>
</gene>
<dbReference type="OrthoDB" id="8062108at2759"/>